<keyword evidence="5" id="KW-0489">Methyltransferase</keyword>
<keyword evidence="6" id="KW-1185">Reference proteome</keyword>
<comment type="caution">
    <text evidence="5">The sequence shown here is derived from an EMBL/GenBank/DDBJ whole genome shotgun (WGS) entry which is preliminary data.</text>
</comment>
<keyword evidence="1" id="KW-0862">Zinc</keyword>
<keyword evidence="2" id="KW-0949">S-adenosyl-L-methionine</keyword>
<dbReference type="SUPFAM" id="SSF53335">
    <property type="entry name" value="S-adenosyl-L-methionine-dependent methyltransferases"/>
    <property type="match status" value="1"/>
</dbReference>
<organism evidence="5 6">
    <name type="scientific">Propioniciclava sinopodophylli</name>
    <dbReference type="NCBI Taxonomy" id="1837344"/>
    <lineage>
        <taxon>Bacteria</taxon>
        <taxon>Bacillati</taxon>
        <taxon>Actinomycetota</taxon>
        <taxon>Actinomycetes</taxon>
        <taxon>Propionibacteriales</taxon>
        <taxon>Propionibacteriaceae</taxon>
        <taxon>Propioniciclava</taxon>
    </lineage>
</organism>
<dbReference type="GO" id="GO:0032259">
    <property type="term" value="P:methylation"/>
    <property type="evidence" value="ECO:0007669"/>
    <property type="project" value="UniProtKB-KW"/>
</dbReference>
<dbReference type="InterPro" id="IPR048647">
    <property type="entry name" value="RlmA_N"/>
</dbReference>
<feature type="binding site" evidence="1">
    <location>
        <position position="12"/>
    </location>
    <ligand>
        <name>Zn(2+)</name>
        <dbReference type="ChEBI" id="CHEBI:29105"/>
    </ligand>
</feature>
<accession>A0A4Q9KF52</accession>
<dbReference type="InterPro" id="IPR016718">
    <property type="entry name" value="rRNA_m1G-MeTrfase_A_prd"/>
</dbReference>
<dbReference type="EMBL" id="SDMQ01000003">
    <property type="protein sequence ID" value="TBT86589.1"/>
    <property type="molecule type" value="Genomic_DNA"/>
</dbReference>
<dbReference type="Proteomes" id="UP000292373">
    <property type="component" value="Unassembled WGS sequence"/>
</dbReference>
<feature type="binding site" evidence="2">
    <location>
        <position position="183"/>
    </location>
    <ligand>
        <name>S-adenosyl-L-methionine</name>
        <dbReference type="ChEBI" id="CHEBI:59789"/>
    </ligand>
</feature>
<feature type="binding site" evidence="1">
    <location>
        <position position="15"/>
    </location>
    <ligand>
        <name>Zn(2+)</name>
        <dbReference type="ChEBI" id="CHEBI:29105"/>
    </ligand>
</feature>
<dbReference type="GO" id="GO:0008168">
    <property type="term" value="F:methyltransferase activity"/>
    <property type="evidence" value="ECO:0007669"/>
    <property type="project" value="UniProtKB-KW"/>
</dbReference>
<feature type="binding site" evidence="1">
    <location>
        <position position="32"/>
    </location>
    <ligand>
        <name>Zn(2+)</name>
        <dbReference type="ChEBI" id="CHEBI:29105"/>
    </ligand>
</feature>
<keyword evidence="5" id="KW-0808">Transferase</keyword>
<gene>
    <name evidence="5" type="ORF">ET989_04570</name>
</gene>
<dbReference type="InterPro" id="IPR041698">
    <property type="entry name" value="Methyltransf_25"/>
</dbReference>
<name>A0A4Q9KF52_9ACTN</name>
<evidence type="ECO:0000313" key="5">
    <source>
        <dbReference type="EMBL" id="TBT86589.1"/>
    </source>
</evidence>
<feature type="binding site" evidence="1">
    <location>
        <position position="28"/>
    </location>
    <ligand>
        <name>Zn(2+)</name>
        <dbReference type="ChEBI" id="CHEBI:29105"/>
    </ligand>
</feature>
<dbReference type="Pfam" id="PF21302">
    <property type="entry name" value="Zn_ribbon_RlmA"/>
    <property type="match status" value="1"/>
</dbReference>
<dbReference type="AlphaFoldDB" id="A0A4Q9KF52"/>
<feature type="binding site" evidence="2">
    <location>
        <begin position="95"/>
        <end position="96"/>
    </location>
    <ligand>
        <name>S-adenosyl-L-methionine</name>
        <dbReference type="ChEBI" id="CHEBI:59789"/>
    </ligand>
</feature>
<sequence length="267" mass="27989">MGLDAARGLLACPVCAGALTVEGPTASCPQGHAFDVARQGHLNLLGAAQPANADTVAMVEARSRVLASGAFDAVDAALARRAAGSRTVLDVGGGTGHHLARLLDALPGSRGVSLDVSVPAARRAAKAHERAASVVADAWGTLPLRARRFDLVTCLFAPRNLAEFARVLGDGGLLLVVTPDPEHLASVRERYGLLGIESDKDDRLLRSASAQFQAIGRHRVRSSLAADADLVRDLIAMGPNAFHGVPQDVEAIETRVAVSLWLFRPLR</sequence>
<dbReference type="Gene3D" id="3.40.50.150">
    <property type="entry name" value="Vaccinia Virus protein VP39"/>
    <property type="match status" value="1"/>
</dbReference>
<evidence type="ECO:0000256" key="2">
    <source>
        <dbReference type="PIRSR" id="PIRSR018249-2"/>
    </source>
</evidence>
<proteinExistence type="predicted"/>
<evidence type="ECO:0000256" key="1">
    <source>
        <dbReference type="PIRSR" id="PIRSR018249-1"/>
    </source>
</evidence>
<dbReference type="RefSeq" id="WP_131167374.1">
    <property type="nucleotide sequence ID" value="NZ_SDMQ01000003.1"/>
</dbReference>
<dbReference type="Pfam" id="PF13649">
    <property type="entry name" value="Methyltransf_25"/>
    <property type="match status" value="1"/>
</dbReference>
<evidence type="ECO:0000313" key="6">
    <source>
        <dbReference type="Proteomes" id="UP000292373"/>
    </source>
</evidence>
<dbReference type="InterPro" id="IPR029063">
    <property type="entry name" value="SAM-dependent_MTases_sf"/>
</dbReference>
<dbReference type="GO" id="GO:0046872">
    <property type="term" value="F:metal ion binding"/>
    <property type="evidence" value="ECO:0007669"/>
    <property type="project" value="UniProtKB-KW"/>
</dbReference>
<dbReference type="OrthoDB" id="108476at2"/>
<dbReference type="PIRSF" id="PIRSF018249">
    <property type="entry name" value="MyrA_prd"/>
    <property type="match status" value="1"/>
</dbReference>
<evidence type="ECO:0000259" key="4">
    <source>
        <dbReference type="Pfam" id="PF21302"/>
    </source>
</evidence>
<feature type="domain" description="Methyltransferase" evidence="3">
    <location>
        <begin position="88"/>
        <end position="172"/>
    </location>
</feature>
<keyword evidence="1" id="KW-0479">Metal-binding</keyword>
<feature type="domain" description="23S rRNA (guanine(745)-N(1))-methyltransferase N-terminal" evidence="4">
    <location>
        <begin position="11"/>
        <end position="46"/>
    </location>
</feature>
<reference evidence="5 6" key="1">
    <citation type="submission" date="2019-01" db="EMBL/GenBank/DDBJ databases">
        <title>Lactibacter flavus gen. nov., sp. nov., a novel bacterium of the family Propionibacteriaceae isolated from raw milk and dairy products.</title>
        <authorList>
            <person name="Huptas C."/>
            <person name="Wenning M."/>
            <person name="Breitenwieser F."/>
            <person name="Doll E."/>
            <person name="Von Neubeck M."/>
            <person name="Busse H.-J."/>
            <person name="Scherer S."/>
        </authorList>
    </citation>
    <scope>NUCLEOTIDE SEQUENCE [LARGE SCALE GENOMIC DNA]</scope>
    <source>
        <strain evidence="5 6">KCTC 33808</strain>
    </source>
</reference>
<evidence type="ECO:0000259" key="3">
    <source>
        <dbReference type="Pfam" id="PF13649"/>
    </source>
</evidence>
<dbReference type="CDD" id="cd02440">
    <property type="entry name" value="AdoMet_MTases"/>
    <property type="match status" value="1"/>
</dbReference>
<feature type="binding site" evidence="2">
    <location>
        <position position="71"/>
    </location>
    <ligand>
        <name>S-adenosyl-L-methionine</name>
        <dbReference type="ChEBI" id="CHEBI:59789"/>
    </ligand>
</feature>
<protein>
    <submittedName>
        <fullName evidence="5">Methyltransferase domain-containing protein</fullName>
    </submittedName>
</protein>